<sequence>MTRITRRTALAAVTAALALTATACSSSDDGGSSDPTSTASGGTQSAAFQPAHKGGTLKLVAHAAAGTFDPQVNYTLQYWQLYQSMYDGLLAFKKTDGQQSFTVVPDLAAAMPVVSNGGKTYTFTLRKGIRFSTGKAVTTDDVVASFQRIFKVSSPTAGTFYNGIVGADACLKTPASCTLTKGVVGDAAAGTVTVNLTAPDPEFPYKLAVPHASIVPKDSPTKDAGTEPLPTTGPYMAASYDPNRALKLVRNPYFKEWSREAQPQAYADNVDYTFGQTVESEVTAVQNGSADWMFDPPPADRLNEIGTQYASQAHVNPLTAFWYVTLNVNSAPFNNKLARQAINWAVDRDAVVGLYGGKNLASPACTILPPGFPGHVDKCQYTKGGGTTWSAPDLAKAKALVKESGTAGQEVGIVVSDDEVNKSIGQYLQSLLTQLGYKATLKPLSANIQFTYIQNTKNKVQLALTSWYQDYPAASDFLNVLLSCASFHPGSDSSINIAGFCDKGIDARMQTALKTGQTDQKAADQQWGTIDQDIMAQSPVVPVINPKIIDFTSKRVGNYRFSKQFYMLVGQLWVK</sequence>
<comment type="caution">
    <text evidence="4">The sequence shown here is derived from an EMBL/GenBank/DDBJ whole genome shotgun (WGS) entry which is preliminary data.</text>
</comment>
<dbReference type="InterPro" id="IPR006311">
    <property type="entry name" value="TAT_signal"/>
</dbReference>
<accession>A0A6B3BW60</accession>
<dbReference type="EMBL" id="JAAGLU010000019">
    <property type="protein sequence ID" value="NEC88614.1"/>
    <property type="molecule type" value="Genomic_DNA"/>
</dbReference>
<dbReference type="Pfam" id="PF00496">
    <property type="entry name" value="SBP_bac_5"/>
    <property type="match status" value="1"/>
</dbReference>
<feature type="chain" id="PRO_5038626863" evidence="2">
    <location>
        <begin position="24"/>
        <end position="575"/>
    </location>
</feature>
<proteinExistence type="predicted"/>
<evidence type="ECO:0000256" key="2">
    <source>
        <dbReference type="SAM" id="SignalP"/>
    </source>
</evidence>
<feature type="region of interest" description="Disordered" evidence="1">
    <location>
        <begin position="24"/>
        <end position="47"/>
    </location>
</feature>
<dbReference type="PIRSF" id="PIRSF002741">
    <property type="entry name" value="MppA"/>
    <property type="match status" value="1"/>
</dbReference>
<dbReference type="PROSITE" id="PS51318">
    <property type="entry name" value="TAT"/>
    <property type="match status" value="1"/>
</dbReference>
<dbReference type="RefSeq" id="WP_164316768.1">
    <property type="nucleotide sequence ID" value="NZ_JAAGLU010000019.1"/>
</dbReference>
<feature type="compositionally biased region" description="Low complexity" evidence="1">
    <location>
        <begin position="24"/>
        <end position="43"/>
    </location>
</feature>
<reference evidence="4" key="1">
    <citation type="submission" date="2020-01" db="EMBL/GenBank/DDBJ databases">
        <title>Insect and environment-associated Actinomycetes.</title>
        <authorList>
            <person name="Currrie C."/>
            <person name="Chevrette M."/>
            <person name="Carlson C."/>
            <person name="Stubbendieck R."/>
            <person name="Wendt-Pienkowski E."/>
        </authorList>
    </citation>
    <scope>NUCLEOTIDE SEQUENCE</scope>
    <source>
        <strain evidence="4">SID12501</strain>
    </source>
</reference>
<dbReference type="GO" id="GO:0015833">
    <property type="term" value="P:peptide transport"/>
    <property type="evidence" value="ECO:0007669"/>
    <property type="project" value="TreeGrafter"/>
</dbReference>
<feature type="signal peptide" evidence="2">
    <location>
        <begin position="1"/>
        <end position="23"/>
    </location>
</feature>
<dbReference type="GO" id="GO:0042597">
    <property type="term" value="C:periplasmic space"/>
    <property type="evidence" value="ECO:0007669"/>
    <property type="project" value="UniProtKB-ARBA"/>
</dbReference>
<dbReference type="InterPro" id="IPR000914">
    <property type="entry name" value="SBP_5_dom"/>
</dbReference>
<dbReference type="Gene3D" id="3.40.190.10">
    <property type="entry name" value="Periplasmic binding protein-like II"/>
    <property type="match status" value="1"/>
</dbReference>
<dbReference type="SUPFAM" id="SSF53850">
    <property type="entry name" value="Periplasmic binding protein-like II"/>
    <property type="match status" value="1"/>
</dbReference>
<name>A0A6B3BW60_9ACTN</name>
<dbReference type="AlphaFoldDB" id="A0A6B3BW60"/>
<dbReference type="InterPro" id="IPR030678">
    <property type="entry name" value="Peptide/Ni-bd"/>
</dbReference>
<evidence type="ECO:0000313" key="4">
    <source>
        <dbReference type="EMBL" id="NEC88614.1"/>
    </source>
</evidence>
<dbReference type="GO" id="GO:1904680">
    <property type="term" value="F:peptide transmembrane transporter activity"/>
    <property type="evidence" value="ECO:0007669"/>
    <property type="project" value="TreeGrafter"/>
</dbReference>
<dbReference type="Gene3D" id="3.10.105.10">
    <property type="entry name" value="Dipeptide-binding Protein, Domain 3"/>
    <property type="match status" value="1"/>
</dbReference>
<gene>
    <name evidence="4" type="ORF">G3I71_22995</name>
</gene>
<dbReference type="PROSITE" id="PS51257">
    <property type="entry name" value="PROKAR_LIPOPROTEIN"/>
    <property type="match status" value="1"/>
</dbReference>
<evidence type="ECO:0000256" key="1">
    <source>
        <dbReference type="SAM" id="MobiDB-lite"/>
    </source>
</evidence>
<dbReference type="InterPro" id="IPR039424">
    <property type="entry name" value="SBP_5"/>
</dbReference>
<dbReference type="GO" id="GO:0043190">
    <property type="term" value="C:ATP-binding cassette (ABC) transporter complex"/>
    <property type="evidence" value="ECO:0007669"/>
    <property type="project" value="InterPro"/>
</dbReference>
<dbReference type="PANTHER" id="PTHR30290">
    <property type="entry name" value="PERIPLASMIC BINDING COMPONENT OF ABC TRANSPORTER"/>
    <property type="match status" value="1"/>
</dbReference>
<evidence type="ECO:0000259" key="3">
    <source>
        <dbReference type="Pfam" id="PF00496"/>
    </source>
</evidence>
<protein>
    <submittedName>
        <fullName evidence="4">ABC transporter substrate-binding protein</fullName>
    </submittedName>
</protein>
<feature type="region of interest" description="Disordered" evidence="1">
    <location>
        <begin position="216"/>
        <end position="236"/>
    </location>
</feature>
<organism evidence="4">
    <name type="scientific">Streptomyces sp. SID12501</name>
    <dbReference type="NCBI Taxonomy" id="2706042"/>
    <lineage>
        <taxon>Bacteria</taxon>
        <taxon>Bacillati</taxon>
        <taxon>Actinomycetota</taxon>
        <taxon>Actinomycetes</taxon>
        <taxon>Kitasatosporales</taxon>
        <taxon>Streptomycetaceae</taxon>
        <taxon>Streptomyces</taxon>
    </lineage>
</organism>
<feature type="domain" description="Solute-binding protein family 5" evidence="3">
    <location>
        <begin position="102"/>
        <end position="485"/>
    </location>
</feature>
<dbReference type="CDD" id="cd08506">
    <property type="entry name" value="PBP2_clavulanate_OppA2"/>
    <property type="match status" value="1"/>
</dbReference>
<keyword evidence="2" id="KW-0732">Signal</keyword>